<dbReference type="InterPro" id="IPR012349">
    <property type="entry name" value="Split_barrel_FMN-bd"/>
</dbReference>
<dbReference type="Pfam" id="PF10590">
    <property type="entry name" value="PNP_phzG_C"/>
    <property type="match status" value="1"/>
</dbReference>
<evidence type="ECO:0000256" key="4">
    <source>
        <dbReference type="ARBA" id="ARBA00023002"/>
    </source>
</evidence>
<keyword evidence="4" id="KW-0560">Oxidoreductase</keyword>
<dbReference type="GO" id="GO:0008615">
    <property type="term" value="P:pyridoxine biosynthetic process"/>
    <property type="evidence" value="ECO:0007669"/>
    <property type="project" value="InterPro"/>
</dbReference>
<dbReference type="EMBL" id="UINC01012952">
    <property type="protein sequence ID" value="SVA56256.1"/>
    <property type="molecule type" value="Genomic_DNA"/>
</dbReference>
<evidence type="ECO:0000259" key="6">
    <source>
        <dbReference type="Pfam" id="PF10590"/>
    </source>
</evidence>
<evidence type="ECO:0000256" key="1">
    <source>
        <dbReference type="ARBA" id="ARBA00001917"/>
    </source>
</evidence>
<dbReference type="PANTHER" id="PTHR10851:SF0">
    <property type="entry name" value="PYRIDOXINE-5'-PHOSPHATE OXIDASE"/>
    <property type="match status" value="1"/>
</dbReference>
<keyword evidence="3" id="KW-0288">FMN</keyword>
<gene>
    <name evidence="7" type="ORF">METZ01_LOCUS109110</name>
</gene>
<dbReference type="NCBIfam" id="NF004231">
    <property type="entry name" value="PRK05679.1"/>
    <property type="match status" value="1"/>
</dbReference>
<dbReference type="GO" id="GO:0010181">
    <property type="term" value="F:FMN binding"/>
    <property type="evidence" value="ECO:0007669"/>
    <property type="project" value="InterPro"/>
</dbReference>
<accession>A0A381WUQ2</accession>
<feature type="domain" description="Pyridoxamine 5'-phosphate oxidase N-terminal" evidence="5">
    <location>
        <begin position="27"/>
        <end position="142"/>
    </location>
</feature>
<dbReference type="InterPro" id="IPR019740">
    <property type="entry name" value="Pyridox_Oxase_CS"/>
</dbReference>
<keyword evidence="2" id="KW-0285">Flavoprotein</keyword>
<dbReference type="Gene3D" id="2.30.110.10">
    <property type="entry name" value="Electron Transport, Fmn-binding Protein, Chain A"/>
    <property type="match status" value="1"/>
</dbReference>
<proteinExistence type="inferred from homology"/>
<evidence type="ECO:0000259" key="5">
    <source>
        <dbReference type="Pfam" id="PF01243"/>
    </source>
</evidence>
<evidence type="ECO:0000256" key="3">
    <source>
        <dbReference type="ARBA" id="ARBA00022643"/>
    </source>
</evidence>
<dbReference type="PIRSF" id="PIRSF000190">
    <property type="entry name" value="Pyd_amn-ph_oxd"/>
    <property type="match status" value="1"/>
</dbReference>
<dbReference type="AlphaFoldDB" id="A0A381WUQ2"/>
<evidence type="ECO:0008006" key="8">
    <source>
        <dbReference type="Google" id="ProtNLM"/>
    </source>
</evidence>
<dbReference type="NCBIfam" id="TIGR00558">
    <property type="entry name" value="pdxH"/>
    <property type="match status" value="1"/>
</dbReference>
<dbReference type="GO" id="GO:0004733">
    <property type="term" value="F:pyridoxamine phosphate oxidase activity"/>
    <property type="evidence" value="ECO:0007669"/>
    <property type="project" value="InterPro"/>
</dbReference>
<evidence type="ECO:0000256" key="2">
    <source>
        <dbReference type="ARBA" id="ARBA00022630"/>
    </source>
</evidence>
<evidence type="ECO:0000313" key="7">
    <source>
        <dbReference type="EMBL" id="SVA56256.1"/>
    </source>
</evidence>
<protein>
    <recommendedName>
        <fullName evidence="8">Pyridoxamine 5'-phosphate oxidase putative domain-containing protein</fullName>
    </recommendedName>
</protein>
<dbReference type="HAMAP" id="MF_01629">
    <property type="entry name" value="PdxH"/>
    <property type="match status" value="1"/>
</dbReference>
<reference evidence="7" key="1">
    <citation type="submission" date="2018-05" db="EMBL/GenBank/DDBJ databases">
        <authorList>
            <person name="Lanie J.A."/>
            <person name="Ng W.-L."/>
            <person name="Kazmierczak K.M."/>
            <person name="Andrzejewski T.M."/>
            <person name="Davidsen T.M."/>
            <person name="Wayne K.J."/>
            <person name="Tettelin H."/>
            <person name="Glass J.I."/>
            <person name="Rusch D."/>
            <person name="Podicherti R."/>
            <person name="Tsui H.-C.T."/>
            <person name="Winkler M.E."/>
        </authorList>
    </citation>
    <scope>NUCLEOTIDE SEQUENCE</scope>
</reference>
<dbReference type="InterPro" id="IPR011576">
    <property type="entry name" value="Pyridox_Oxase_N"/>
</dbReference>
<organism evidence="7">
    <name type="scientific">marine metagenome</name>
    <dbReference type="NCBI Taxonomy" id="408172"/>
    <lineage>
        <taxon>unclassified sequences</taxon>
        <taxon>metagenomes</taxon>
        <taxon>ecological metagenomes</taxon>
    </lineage>
</organism>
<dbReference type="Pfam" id="PF01243">
    <property type="entry name" value="PNPOx_N"/>
    <property type="match status" value="1"/>
</dbReference>
<dbReference type="PANTHER" id="PTHR10851">
    <property type="entry name" value="PYRIDOXINE-5-PHOSPHATE OXIDASE"/>
    <property type="match status" value="1"/>
</dbReference>
<comment type="cofactor">
    <cofactor evidence="1">
        <name>FMN</name>
        <dbReference type="ChEBI" id="CHEBI:58210"/>
    </cofactor>
</comment>
<dbReference type="InterPro" id="IPR000659">
    <property type="entry name" value="Pyridox_Oxase"/>
</dbReference>
<name>A0A381WUQ2_9ZZZZ</name>
<dbReference type="SUPFAM" id="SSF50475">
    <property type="entry name" value="FMN-binding split barrel"/>
    <property type="match status" value="1"/>
</dbReference>
<dbReference type="InterPro" id="IPR019576">
    <property type="entry name" value="Pyridoxamine_oxidase_dimer_C"/>
</dbReference>
<sequence length="207" mass="24142">MNQKNSFGLNICFLDLNDPIQLFKAWMDEAKKTEPNDPNALSLATADKNGTPSVRIVLLKDFGKDGFTFYTNLDSQKSLDIENNPKAEMCFYWKSLQRQVRVFGSINKVADNIADKYFSSRDYDSKISAWASEQSKILRNRSDLLERIDGFKKTYPETKNVPRPGNWSGWILKPTMIEFWLKGQNRIHERLSYYKELNNWIKKLLNP</sequence>
<dbReference type="PROSITE" id="PS01064">
    <property type="entry name" value="PYRIDOX_OXIDASE"/>
    <property type="match status" value="1"/>
</dbReference>
<feature type="domain" description="Pyridoxine 5'-phosphate oxidase dimerisation C-terminal" evidence="6">
    <location>
        <begin position="167"/>
        <end position="207"/>
    </location>
</feature>